<reference evidence="5" key="1">
    <citation type="submission" date="2020-06" db="EMBL/GenBank/DDBJ databases">
        <authorList>
            <consortium name="Plant Systems Biology data submission"/>
        </authorList>
    </citation>
    <scope>NUCLEOTIDE SEQUENCE</scope>
    <source>
        <strain evidence="5">D6</strain>
    </source>
</reference>
<organism evidence="5 6">
    <name type="scientific">Seminavis robusta</name>
    <dbReference type="NCBI Taxonomy" id="568900"/>
    <lineage>
        <taxon>Eukaryota</taxon>
        <taxon>Sar</taxon>
        <taxon>Stramenopiles</taxon>
        <taxon>Ochrophyta</taxon>
        <taxon>Bacillariophyta</taxon>
        <taxon>Bacillariophyceae</taxon>
        <taxon>Bacillariophycidae</taxon>
        <taxon>Naviculales</taxon>
        <taxon>Naviculaceae</taxon>
        <taxon>Seminavis</taxon>
    </lineage>
</organism>
<feature type="signal peptide" evidence="4">
    <location>
        <begin position="1"/>
        <end position="20"/>
    </location>
</feature>
<feature type="repeat" description="ANK" evidence="3">
    <location>
        <begin position="61"/>
        <end position="93"/>
    </location>
</feature>
<gene>
    <name evidence="5" type="ORF">SEMRO_1805_G298770.1</name>
</gene>
<dbReference type="Pfam" id="PF00023">
    <property type="entry name" value="Ank"/>
    <property type="match status" value="1"/>
</dbReference>
<dbReference type="PROSITE" id="PS50297">
    <property type="entry name" value="ANK_REP_REGION"/>
    <property type="match status" value="1"/>
</dbReference>
<accession>A0A9N8HUT1</accession>
<evidence type="ECO:0000256" key="1">
    <source>
        <dbReference type="ARBA" id="ARBA00022737"/>
    </source>
</evidence>
<name>A0A9N8HUT1_9STRA</name>
<evidence type="ECO:0000256" key="4">
    <source>
        <dbReference type="SAM" id="SignalP"/>
    </source>
</evidence>
<dbReference type="InterPro" id="IPR051637">
    <property type="entry name" value="Ank_repeat_dom-contain_49"/>
</dbReference>
<protein>
    <submittedName>
        <fullName evidence="5">Repeat domain-containing protein 55</fullName>
    </submittedName>
</protein>
<evidence type="ECO:0000256" key="2">
    <source>
        <dbReference type="ARBA" id="ARBA00023043"/>
    </source>
</evidence>
<comment type="caution">
    <text evidence="5">The sequence shown here is derived from an EMBL/GenBank/DDBJ whole genome shotgun (WGS) entry which is preliminary data.</text>
</comment>
<evidence type="ECO:0000256" key="3">
    <source>
        <dbReference type="PROSITE-ProRule" id="PRU00023"/>
    </source>
</evidence>
<dbReference type="Pfam" id="PF12796">
    <property type="entry name" value="Ank_2"/>
    <property type="match status" value="1"/>
</dbReference>
<keyword evidence="1" id="KW-0677">Repeat</keyword>
<dbReference type="PANTHER" id="PTHR24180">
    <property type="entry name" value="CYCLIN-DEPENDENT KINASE INHIBITOR 2C-RELATED"/>
    <property type="match status" value="1"/>
</dbReference>
<proteinExistence type="predicted"/>
<sequence length="198" mass="21508">MTNILLTCIVALLLAFAAAAEESSPDQRLLAACLSPRDDESSAIAQAAKDGANINVKDPRSGQTCLMAATLRGKINVIRQVLKLGADVTIPEKDGYTPPHGAGFQGRPDIMRLLKEEANVDVINAPHPDGYFPFHRACWGREKRHAETVKYLLEIGEDVNRKGAGNQPQTCAEMTKNHYTLAILKAHGADGLPDHQEF</sequence>
<dbReference type="AlphaFoldDB" id="A0A9N8HUT1"/>
<evidence type="ECO:0000313" key="6">
    <source>
        <dbReference type="Proteomes" id="UP001153069"/>
    </source>
</evidence>
<dbReference type="Proteomes" id="UP001153069">
    <property type="component" value="Unassembled WGS sequence"/>
</dbReference>
<dbReference type="Gene3D" id="1.25.40.20">
    <property type="entry name" value="Ankyrin repeat-containing domain"/>
    <property type="match status" value="1"/>
</dbReference>
<dbReference type="SUPFAM" id="SSF48403">
    <property type="entry name" value="Ankyrin repeat"/>
    <property type="match status" value="1"/>
</dbReference>
<feature type="chain" id="PRO_5040284498" evidence="4">
    <location>
        <begin position="21"/>
        <end position="198"/>
    </location>
</feature>
<dbReference type="InterPro" id="IPR036770">
    <property type="entry name" value="Ankyrin_rpt-contain_sf"/>
</dbReference>
<keyword evidence="6" id="KW-1185">Reference proteome</keyword>
<dbReference type="SMART" id="SM00248">
    <property type="entry name" value="ANK"/>
    <property type="match status" value="3"/>
</dbReference>
<evidence type="ECO:0000313" key="5">
    <source>
        <dbReference type="EMBL" id="CAB9526287.1"/>
    </source>
</evidence>
<dbReference type="EMBL" id="CAICTM010001803">
    <property type="protein sequence ID" value="CAB9526287.1"/>
    <property type="molecule type" value="Genomic_DNA"/>
</dbReference>
<dbReference type="PANTHER" id="PTHR24180:SF45">
    <property type="entry name" value="POLY [ADP-RIBOSE] POLYMERASE TANKYRASE"/>
    <property type="match status" value="1"/>
</dbReference>
<dbReference type="InterPro" id="IPR002110">
    <property type="entry name" value="Ankyrin_rpt"/>
</dbReference>
<dbReference type="PROSITE" id="PS50088">
    <property type="entry name" value="ANK_REPEAT"/>
    <property type="match status" value="2"/>
</dbReference>
<feature type="repeat" description="ANK" evidence="3">
    <location>
        <begin position="129"/>
        <end position="164"/>
    </location>
</feature>
<keyword evidence="2 3" id="KW-0040">ANK repeat</keyword>
<keyword evidence="4" id="KW-0732">Signal</keyword>
<dbReference type="OrthoDB" id="1577640at2759"/>